<comment type="similarity">
    <text evidence="1">Belongs to the RelE toxin family.</text>
</comment>
<dbReference type="AlphaFoldDB" id="I0K8K7"/>
<protein>
    <recommendedName>
        <fullName evidence="5">Plasmid stabilization system</fullName>
    </recommendedName>
</protein>
<dbReference type="Pfam" id="PF05016">
    <property type="entry name" value="ParE_toxin"/>
    <property type="match status" value="1"/>
</dbReference>
<dbReference type="OrthoDB" id="5574284at2"/>
<dbReference type="InterPro" id="IPR051803">
    <property type="entry name" value="TA_system_RelE-like_toxin"/>
</dbReference>
<accession>I0K8K7</accession>
<evidence type="ECO:0000313" key="3">
    <source>
        <dbReference type="EMBL" id="CCH00460.1"/>
    </source>
</evidence>
<dbReference type="RefSeq" id="WP_015331559.1">
    <property type="nucleotide sequence ID" value="NC_020054.1"/>
</dbReference>
<dbReference type="Proteomes" id="UP000011058">
    <property type="component" value="Chromosome"/>
</dbReference>
<organism evidence="3 4">
    <name type="scientific">Fibrella aestuarina BUZ 2</name>
    <dbReference type="NCBI Taxonomy" id="1166018"/>
    <lineage>
        <taxon>Bacteria</taxon>
        <taxon>Pseudomonadati</taxon>
        <taxon>Bacteroidota</taxon>
        <taxon>Cytophagia</taxon>
        <taxon>Cytophagales</taxon>
        <taxon>Spirosomataceae</taxon>
        <taxon>Fibrella</taxon>
    </lineage>
</organism>
<dbReference type="EMBL" id="HE796683">
    <property type="protein sequence ID" value="CCH00460.1"/>
    <property type="molecule type" value="Genomic_DNA"/>
</dbReference>
<sequence>MNLIWEPDAKEDVRLIYAQLYDHSPALADDWSDELEKKVTTLLNFPEMGRLVPELQIRFIREVFVRRFRLVYQYQDNVVRVLAIRPMGRPLGKI</sequence>
<dbReference type="Gene3D" id="3.30.2310.20">
    <property type="entry name" value="RelE-like"/>
    <property type="match status" value="1"/>
</dbReference>
<dbReference type="InterPro" id="IPR035093">
    <property type="entry name" value="RelE/ParE_toxin_dom_sf"/>
</dbReference>
<dbReference type="InterPro" id="IPR007712">
    <property type="entry name" value="RelE/ParE_toxin"/>
</dbReference>
<dbReference type="STRING" id="1166018.FAES_2451"/>
<dbReference type="KEGG" id="fae:FAES_2451"/>
<gene>
    <name evidence="3" type="ORF">FAES_2451</name>
</gene>
<dbReference type="eggNOG" id="COG3668">
    <property type="taxonomic scope" value="Bacteria"/>
</dbReference>
<reference evidence="3 4" key="1">
    <citation type="journal article" date="2012" name="J. Bacteriol.">
        <title>Genome Sequence of Fibrella aestuarina BUZ 2T, a Filamentous Marine Bacterium.</title>
        <authorList>
            <person name="Filippini M."/>
            <person name="Qi W."/>
            <person name="Blom J."/>
            <person name="Goesmann A."/>
            <person name="Smits T.H."/>
            <person name="Bagheri H.C."/>
        </authorList>
    </citation>
    <scope>NUCLEOTIDE SEQUENCE [LARGE SCALE GENOMIC DNA]</scope>
    <source>
        <strain evidence="4">BUZ 2T</strain>
    </source>
</reference>
<keyword evidence="2" id="KW-1277">Toxin-antitoxin system</keyword>
<evidence type="ECO:0000256" key="2">
    <source>
        <dbReference type="ARBA" id="ARBA00022649"/>
    </source>
</evidence>
<dbReference type="PANTHER" id="PTHR33755">
    <property type="entry name" value="TOXIN PARE1-RELATED"/>
    <property type="match status" value="1"/>
</dbReference>
<evidence type="ECO:0000313" key="4">
    <source>
        <dbReference type="Proteomes" id="UP000011058"/>
    </source>
</evidence>
<proteinExistence type="inferred from homology"/>
<dbReference type="HOGENOM" id="CLU_147162_4_2_10"/>
<evidence type="ECO:0000256" key="1">
    <source>
        <dbReference type="ARBA" id="ARBA00006226"/>
    </source>
</evidence>
<name>I0K8K7_9BACT</name>
<evidence type="ECO:0008006" key="5">
    <source>
        <dbReference type="Google" id="ProtNLM"/>
    </source>
</evidence>
<keyword evidence="4" id="KW-1185">Reference proteome</keyword>